<comment type="pathway">
    <text evidence="1">Protein modification; protein glycosylation.</text>
</comment>
<dbReference type="InterPro" id="IPR013783">
    <property type="entry name" value="Ig-like_fold"/>
</dbReference>
<dbReference type="InterPro" id="IPR006598">
    <property type="entry name" value="CAP10"/>
</dbReference>
<accession>A0AAD9NXD3</accession>
<evidence type="ECO:0000256" key="9">
    <source>
        <dbReference type="ARBA" id="ARBA00049246"/>
    </source>
</evidence>
<dbReference type="InterPro" id="IPR051091">
    <property type="entry name" value="O-Glucosyltr/Glycosyltrsf_90"/>
</dbReference>
<dbReference type="Pfam" id="PF05686">
    <property type="entry name" value="Glyco_transf_90"/>
    <property type="match status" value="1"/>
</dbReference>
<dbReference type="InterPro" id="IPR017868">
    <property type="entry name" value="Filamin/ABP280_repeat-like"/>
</dbReference>
<dbReference type="AlphaFoldDB" id="A0AAD9NXD3"/>
<keyword evidence="3" id="KW-0328">Glycosyltransferase</keyword>
<evidence type="ECO:0000313" key="12">
    <source>
        <dbReference type="EMBL" id="KAK2184200.1"/>
    </source>
</evidence>
<comment type="similarity">
    <text evidence="2">Belongs to the KDELC family.</text>
</comment>
<evidence type="ECO:0000256" key="3">
    <source>
        <dbReference type="ARBA" id="ARBA00022676"/>
    </source>
</evidence>
<dbReference type="GO" id="GO:0046527">
    <property type="term" value="F:glucosyltransferase activity"/>
    <property type="evidence" value="ECO:0007669"/>
    <property type="project" value="TreeGrafter"/>
</dbReference>
<dbReference type="FunFam" id="2.60.40.10:FF:000419">
    <property type="entry name" value="KDEL (Lys-Asp-Glu-Leu) containing 1"/>
    <property type="match status" value="1"/>
</dbReference>
<dbReference type="PANTHER" id="PTHR12203:SF21">
    <property type="entry name" value="PROTEIN O-GLUCOSYLTRANSFERASE 2"/>
    <property type="match status" value="1"/>
</dbReference>
<dbReference type="Proteomes" id="UP001209878">
    <property type="component" value="Unassembled WGS sequence"/>
</dbReference>
<evidence type="ECO:0000256" key="4">
    <source>
        <dbReference type="ARBA" id="ARBA00022679"/>
    </source>
</evidence>
<dbReference type="PANTHER" id="PTHR12203">
    <property type="entry name" value="KDEL LYS-ASP-GLU-LEU CONTAINING - RELATED"/>
    <property type="match status" value="1"/>
</dbReference>
<dbReference type="PROSITE" id="PS50194">
    <property type="entry name" value="FILAMIN_REPEAT"/>
    <property type="match status" value="1"/>
</dbReference>
<evidence type="ECO:0000256" key="7">
    <source>
        <dbReference type="ARBA" id="ARBA00023180"/>
    </source>
</evidence>
<feature type="repeat" description="Filamin" evidence="10">
    <location>
        <begin position="27"/>
        <end position="133"/>
    </location>
</feature>
<keyword evidence="5" id="KW-0732">Signal</keyword>
<comment type="catalytic activity">
    <reaction evidence="9">
        <text>L-seryl-[EGF-like domain protein] + UDP-alpha-D-glucose = 3-O-(beta-D-glucosyl)-L-seryl-[EGF-like domain protein] + UDP + H(+)</text>
        <dbReference type="Rhea" id="RHEA:58116"/>
        <dbReference type="Rhea" id="RHEA-COMP:14610"/>
        <dbReference type="Rhea" id="RHEA-COMP:16010"/>
        <dbReference type="ChEBI" id="CHEBI:15378"/>
        <dbReference type="ChEBI" id="CHEBI:29999"/>
        <dbReference type="ChEBI" id="CHEBI:58223"/>
        <dbReference type="ChEBI" id="CHEBI:58885"/>
        <dbReference type="ChEBI" id="CHEBI:140576"/>
    </reaction>
</comment>
<gene>
    <name evidence="12" type="ORF">NP493_278g02012</name>
</gene>
<protein>
    <recommendedName>
        <fullName evidence="11">Glycosyl transferase CAP10 domain-containing protein</fullName>
    </recommendedName>
</protein>
<dbReference type="Gene3D" id="2.60.40.10">
    <property type="entry name" value="Immunoglobulins"/>
    <property type="match status" value="1"/>
</dbReference>
<dbReference type="Pfam" id="PF00630">
    <property type="entry name" value="Filamin"/>
    <property type="match status" value="1"/>
</dbReference>
<keyword evidence="4" id="KW-0808">Transferase</keyword>
<evidence type="ECO:0000256" key="2">
    <source>
        <dbReference type="ARBA" id="ARBA00006063"/>
    </source>
</evidence>
<name>A0AAD9NXD3_RIDPI</name>
<keyword evidence="7" id="KW-0325">Glycoprotein</keyword>
<dbReference type="SUPFAM" id="SSF81296">
    <property type="entry name" value="E set domains"/>
    <property type="match status" value="1"/>
</dbReference>
<evidence type="ECO:0000259" key="11">
    <source>
        <dbReference type="SMART" id="SM00672"/>
    </source>
</evidence>
<proteinExistence type="inferred from homology"/>
<evidence type="ECO:0000256" key="5">
    <source>
        <dbReference type="ARBA" id="ARBA00022729"/>
    </source>
</evidence>
<keyword evidence="13" id="KW-1185">Reference proteome</keyword>
<evidence type="ECO:0000313" key="13">
    <source>
        <dbReference type="Proteomes" id="UP001209878"/>
    </source>
</evidence>
<comment type="catalytic activity">
    <reaction evidence="8">
        <text>L-seryl-[EGF-like domain protein] + UDP-alpha-D-xylose = 3-O-(beta-D-xylosyl)-L-seryl-[EGF-like domain protein] + UDP + H(+)</text>
        <dbReference type="Rhea" id="RHEA:62016"/>
        <dbReference type="Rhea" id="RHEA-COMP:16010"/>
        <dbReference type="Rhea" id="RHEA-COMP:16011"/>
        <dbReference type="ChEBI" id="CHEBI:15378"/>
        <dbReference type="ChEBI" id="CHEBI:29999"/>
        <dbReference type="ChEBI" id="CHEBI:57632"/>
        <dbReference type="ChEBI" id="CHEBI:58223"/>
        <dbReference type="ChEBI" id="CHEBI:132085"/>
    </reaction>
</comment>
<sequence length="512" mass="59657">MCVGVTKLAFGALIFLTLNTVWYTIDARKVDVKKFLVWGPGLKGNFRVPAKYFFIQIVDSGGNNFTDSIGEKPFAITYYQSSGARTRIWSQTLDRHDGSYIVRYKIYGSYDDIMIAIEYKGQHIAKSPYKMEGPIYQETCNCPSSLDDWLEAMQCPASYRQIKQDLSIFRSVDMEEVSRQAVERFNQRGSHSLCHYVIKDNKIYRKTYGQHVGFKMFMDAILLSLTRKVRLPDLELFVNLGDWPLEKRRVSEDPLPLFSWCGSEDTRDIIMPTYDVTDSTLEIMGRVSLELLSVQANTGPVWENKSSVAFWRGRDSRKERLELVRMSRRHPDIIDAKLTNMFFFKHEDDLGELVKHISFFDFFKYKYQINIDGTVAAYRFPYLLGGDTLVLKQDSNYYEHFYKDLKPYKHYVPFKRNLSDLLEKIQWAKDHDKEAKQIALNGQQFVRNHLMANDLFCYHVVLFREYAKLLVRPPKVLEDMELVPMPSDHESVCNCRTKVGAMMGVVHLILNC</sequence>
<evidence type="ECO:0000256" key="8">
    <source>
        <dbReference type="ARBA" id="ARBA00047553"/>
    </source>
</evidence>
<comment type="caution">
    <text evidence="12">The sequence shown here is derived from an EMBL/GenBank/DDBJ whole genome shotgun (WGS) entry which is preliminary data.</text>
</comment>
<organism evidence="12 13">
    <name type="scientific">Ridgeia piscesae</name>
    <name type="common">Tubeworm</name>
    <dbReference type="NCBI Taxonomy" id="27915"/>
    <lineage>
        <taxon>Eukaryota</taxon>
        <taxon>Metazoa</taxon>
        <taxon>Spiralia</taxon>
        <taxon>Lophotrochozoa</taxon>
        <taxon>Annelida</taxon>
        <taxon>Polychaeta</taxon>
        <taxon>Sedentaria</taxon>
        <taxon>Canalipalpata</taxon>
        <taxon>Sabellida</taxon>
        <taxon>Siboglinidae</taxon>
        <taxon>Ridgeia</taxon>
    </lineage>
</organism>
<evidence type="ECO:0000256" key="1">
    <source>
        <dbReference type="ARBA" id="ARBA00004922"/>
    </source>
</evidence>
<dbReference type="InterPro" id="IPR014756">
    <property type="entry name" value="Ig_E-set"/>
</dbReference>
<dbReference type="GO" id="GO:0012505">
    <property type="term" value="C:endomembrane system"/>
    <property type="evidence" value="ECO:0007669"/>
    <property type="project" value="TreeGrafter"/>
</dbReference>
<keyword evidence="6" id="KW-0256">Endoplasmic reticulum</keyword>
<evidence type="ECO:0000256" key="6">
    <source>
        <dbReference type="ARBA" id="ARBA00022824"/>
    </source>
</evidence>
<feature type="domain" description="Glycosyl transferase CAP10" evidence="11">
    <location>
        <begin position="230"/>
        <end position="473"/>
    </location>
</feature>
<evidence type="ECO:0000256" key="10">
    <source>
        <dbReference type="PROSITE-ProRule" id="PRU00087"/>
    </source>
</evidence>
<reference evidence="12" key="1">
    <citation type="journal article" date="2023" name="Mol. Biol. Evol.">
        <title>Third-Generation Sequencing Reveals the Adaptive Role of the Epigenome in Three Deep-Sea Polychaetes.</title>
        <authorList>
            <person name="Perez M."/>
            <person name="Aroh O."/>
            <person name="Sun Y."/>
            <person name="Lan Y."/>
            <person name="Juniper S.K."/>
            <person name="Young C.R."/>
            <person name="Angers B."/>
            <person name="Qian P.Y."/>
        </authorList>
    </citation>
    <scope>NUCLEOTIDE SEQUENCE</scope>
    <source>
        <strain evidence="12">R07B-5</strain>
    </source>
</reference>
<dbReference type="EMBL" id="JAODUO010000277">
    <property type="protein sequence ID" value="KAK2184200.1"/>
    <property type="molecule type" value="Genomic_DNA"/>
</dbReference>
<dbReference type="SMART" id="SM00672">
    <property type="entry name" value="CAP10"/>
    <property type="match status" value="1"/>
</dbReference>